<organism evidence="15 17">
    <name type="scientific">Xanthomonas fragariae</name>
    <dbReference type="NCBI Taxonomy" id="48664"/>
    <lineage>
        <taxon>Bacteria</taxon>
        <taxon>Pseudomonadati</taxon>
        <taxon>Pseudomonadota</taxon>
        <taxon>Gammaproteobacteria</taxon>
        <taxon>Lysobacterales</taxon>
        <taxon>Lysobacteraceae</taxon>
        <taxon>Xanthomonas</taxon>
    </lineage>
</organism>
<dbReference type="Pfam" id="PF04151">
    <property type="entry name" value="PPC"/>
    <property type="match status" value="1"/>
</dbReference>
<comment type="similarity">
    <text evidence="2 9 10">Belongs to the peptidase S8 family.</text>
</comment>
<dbReference type="Pfam" id="PF00082">
    <property type="entry name" value="Peptidase_S8"/>
    <property type="match status" value="1"/>
</dbReference>
<feature type="signal peptide" evidence="11">
    <location>
        <begin position="1"/>
        <end position="27"/>
    </location>
</feature>
<feature type="domain" description="Peptidase C-terminal archaeal/bacterial" evidence="13">
    <location>
        <begin position="484"/>
        <end position="552"/>
    </location>
</feature>
<dbReference type="GO" id="GO:0004252">
    <property type="term" value="F:serine-type endopeptidase activity"/>
    <property type="evidence" value="ECO:0007669"/>
    <property type="project" value="UniProtKB-UniRule"/>
</dbReference>
<dbReference type="GO" id="GO:0005576">
    <property type="term" value="C:extracellular region"/>
    <property type="evidence" value="ECO:0007669"/>
    <property type="project" value="UniProtKB-SubCell"/>
</dbReference>
<dbReference type="SUPFAM" id="SSF52743">
    <property type="entry name" value="Subtilisin-like"/>
    <property type="match status" value="1"/>
</dbReference>
<dbReference type="InterPro" id="IPR036852">
    <property type="entry name" value="Peptidase_S8/S53_dom_sf"/>
</dbReference>
<dbReference type="FunFam" id="3.40.50.200:FF:000022">
    <property type="entry name" value="Extracellular protease"/>
    <property type="match status" value="1"/>
</dbReference>
<feature type="active site" description="Charge relay system" evidence="9">
    <location>
        <position position="171"/>
    </location>
</feature>
<dbReference type="InterPro" id="IPR034176">
    <property type="entry name" value="Peptidases_S8_13"/>
</dbReference>
<feature type="active site" description="Charge relay system" evidence="9">
    <location>
        <position position="403"/>
    </location>
</feature>
<dbReference type="PROSITE" id="PS00137">
    <property type="entry name" value="SUBTILASE_HIS"/>
    <property type="match status" value="1"/>
</dbReference>
<evidence type="ECO:0000313" key="16">
    <source>
        <dbReference type="Proteomes" id="UP000195877"/>
    </source>
</evidence>
<dbReference type="Proteomes" id="UP000195877">
    <property type="component" value="Chromosome 1"/>
</dbReference>
<evidence type="ECO:0000256" key="7">
    <source>
        <dbReference type="ARBA" id="ARBA00022825"/>
    </source>
</evidence>
<dbReference type="RefSeq" id="WP_002811768.1">
    <property type="nucleotide sequence ID" value="NZ_CP016830.1"/>
</dbReference>
<proteinExistence type="inferred from homology"/>
<evidence type="ECO:0000256" key="5">
    <source>
        <dbReference type="ARBA" id="ARBA00022729"/>
    </source>
</evidence>
<evidence type="ECO:0000259" key="13">
    <source>
        <dbReference type="Pfam" id="PF04151"/>
    </source>
</evidence>
<dbReference type="KEGG" id="xfr:BER92_04970"/>
<reference evidence="15 17" key="1">
    <citation type="submission" date="2017-05" db="EMBL/GenBank/DDBJ databases">
        <authorList>
            <person name="Song R."/>
            <person name="Chenine A.L."/>
            <person name="Ruprecht R.M."/>
        </authorList>
    </citation>
    <scope>NUCLEOTIDE SEQUENCE [LARGE SCALE GENOMIC DNA]</scope>
    <source>
        <strain evidence="15">PD5205</strain>
    </source>
</reference>
<feature type="active site" description="Charge relay system" evidence="9">
    <location>
        <position position="231"/>
    </location>
</feature>
<dbReference type="PANTHER" id="PTHR43806:SF11">
    <property type="entry name" value="CEREVISIN-RELATED"/>
    <property type="match status" value="1"/>
</dbReference>
<evidence type="ECO:0000256" key="8">
    <source>
        <dbReference type="ARBA" id="ARBA00023145"/>
    </source>
</evidence>
<dbReference type="InterPro" id="IPR007280">
    <property type="entry name" value="Peptidase_C_arc/bac"/>
</dbReference>
<dbReference type="CDD" id="cd07496">
    <property type="entry name" value="Peptidases_S8_13"/>
    <property type="match status" value="1"/>
</dbReference>
<keyword evidence="8" id="KW-0865">Zymogen</keyword>
<dbReference type="EMBL" id="LT853885">
    <property type="protein sequence ID" value="SMR02352.1"/>
    <property type="molecule type" value="Genomic_DNA"/>
</dbReference>
<dbReference type="OrthoDB" id="9790784at2"/>
<dbReference type="PROSITE" id="PS00138">
    <property type="entry name" value="SUBTILASE_SER"/>
    <property type="match status" value="1"/>
</dbReference>
<dbReference type="EMBL" id="LT853882">
    <property type="protein sequence ID" value="SMR00202.1"/>
    <property type="molecule type" value="Genomic_DNA"/>
</dbReference>
<evidence type="ECO:0000256" key="3">
    <source>
        <dbReference type="ARBA" id="ARBA00022525"/>
    </source>
</evidence>
<feature type="chain" id="PRO_5030038225" evidence="11">
    <location>
        <begin position="28"/>
        <end position="566"/>
    </location>
</feature>
<name>A0A1Y6HEC0_9XANT</name>
<accession>A0A1Y6HEC0</accession>
<keyword evidence="4 9" id="KW-0645">Protease</keyword>
<dbReference type="AlphaFoldDB" id="A0A1Y6HEC0"/>
<keyword evidence="6 9" id="KW-0378">Hydrolase</keyword>
<dbReference type="Gene3D" id="2.60.120.380">
    <property type="match status" value="1"/>
</dbReference>
<keyword evidence="5 11" id="KW-0732">Signal</keyword>
<gene>
    <name evidence="14" type="primary">bprV_1</name>
    <name evidence="15" type="ORF">PD5205_01033</name>
    <name evidence="14" type="ORF">PD885_02980</name>
</gene>
<evidence type="ECO:0000256" key="1">
    <source>
        <dbReference type="ARBA" id="ARBA00004613"/>
    </source>
</evidence>
<dbReference type="InterPro" id="IPR023828">
    <property type="entry name" value="Peptidase_S8_Ser-AS"/>
</dbReference>
<evidence type="ECO:0000256" key="10">
    <source>
        <dbReference type="RuleBase" id="RU003355"/>
    </source>
</evidence>
<evidence type="ECO:0000256" key="4">
    <source>
        <dbReference type="ARBA" id="ARBA00022670"/>
    </source>
</evidence>
<dbReference type="InterPro" id="IPR023827">
    <property type="entry name" value="Peptidase_S8_Asp-AS"/>
</dbReference>
<protein>
    <submittedName>
        <fullName evidence="14">Extracellular basic protease</fullName>
        <ecNumber evidence="14">3.4.21.-</ecNumber>
    </submittedName>
    <submittedName>
        <fullName evidence="15">Extracellular protease</fullName>
    </submittedName>
</protein>
<evidence type="ECO:0000256" key="11">
    <source>
        <dbReference type="SAM" id="SignalP"/>
    </source>
</evidence>
<keyword evidence="7 9" id="KW-0720">Serine protease</keyword>
<dbReference type="InterPro" id="IPR015500">
    <property type="entry name" value="Peptidase_S8_subtilisin-rel"/>
</dbReference>
<reference evidence="14 16" key="2">
    <citation type="submission" date="2017-05" db="EMBL/GenBank/DDBJ databases">
        <authorList>
            <person name="Blom J."/>
        </authorList>
    </citation>
    <scope>NUCLEOTIDE SEQUENCE [LARGE SCALE GENOMIC DNA]</scope>
    <source>
        <strain evidence="14">PD885</strain>
    </source>
</reference>
<dbReference type="GO" id="GO:0006508">
    <property type="term" value="P:proteolysis"/>
    <property type="evidence" value="ECO:0007669"/>
    <property type="project" value="UniProtKB-KW"/>
</dbReference>
<keyword evidence="16" id="KW-1185">Reference proteome</keyword>
<dbReference type="InterPro" id="IPR050131">
    <property type="entry name" value="Peptidase_S8_subtilisin-like"/>
</dbReference>
<dbReference type="InterPro" id="IPR022398">
    <property type="entry name" value="Peptidase_S8_His-AS"/>
</dbReference>
<dbReference type="InterPro" id="IPR000209">
    <property type="entry name" value="Peptidase_S8/S53_dom"/>
</dbReference>
<sequence>MRHVWFYGLSHIALASALLCGTAPAFAGDVSLQGLGSASTHQRFIVSYKDSTASNQGRRLSGSLREIASAVTARSGRALGLSASRWLGVGPQLLVADRALDRVDAETLMRRLAADPSVKRVEVDMVLQPTLVPNDTRLSEQWALGTTAAGINVRPAWDKATGKGVVVAVIDTGVTVHPELSANVLPGYDFISDAFIAHDGTARDSDAADVGDSAAANECGSGASASNSSWHGTHVAGIVAAAANNGAGTAGVAFNAKVLPVRVLGRCGGYLSDIADAIVWASGGTVSGVPANPTPAKVINLSLGGTGTCSTTLSNAIASAVSRGTSVVVAAGNSNVDVANSVPANCPNVIAVAATTSAGAKASFSNFGKGVDIAAPGQSILATLNSGTGAAANANYAVYSGTSMAAPHVAGVIALMQSVALNPLSAASVEAILKSSARQLPVACTQGCGAGLLNADGAVAAVIASTTLTSNAARSGLVAAAGGSLYYQINVPAGTRSLRVALSGGSGNADLSLRAGALPTETAYSCRTATIGNADSCTLSTPAPGVYYVRVKATLAFSAVNLVATY</sequence>
<dbReference type="PROSITE" id="PS00136">
    <property type="entry name" value="SUBTILASE_ASP"/>
    <property type="match status" value="1"/>
</dbReference>
<dbReference type="Gene3D" id="3.40.50.200">
    <property type="entry name" value="Peptidase S8/S53 domain"/>
    <property type="match status" value="1"/>
</dbReference>
<comment type="subcellular location">
    <subcellularLocation>
        <location evidence="1">Secreted</location>
    </subcellularLocation>
</comment>
<evidence type="ECO:0000259" key="12">
    <source>
        <dbReference type="Pfam" id="PF00082"/>
    </source>
</evidence>
<evidence type="ECO:0000256" key="9">
    <source>
        <dbReference type="PROSITE-ProRule" id="PRU01240"/>
    </source>
</evidence>
<evidence type="ECO:0000313" key="15">
    <source>
        <dbReference type="EMBL" id="SMR02352.1"/>
    </source>
</evidence>
<evidence type="ECO:0000313" key="17">
    <source>
        <dbReference type="Proteomes" id="UP000195953"/>
    </source>
</evidence>
<keyword evidence="3" id="KW-0964">Secreted</keyword>
<dbReference type="eggNOG" id="COG1404">
    <property type="taxonomic scope" value="Bacteria"/>
</dbReference>
<feature type="domain" description="Peptidase S8/S53" evidence="12">
    <location>
        <begin position="162"/>
        <end position="451"/>
    </location>
</feature>
<dbReference type="STRING" id="48664.BER92_04970"/>
<dbReference type="PROSITE" id="PS51892">
    <property type="entry name" value="SUBTILASE"/>
    <property type="match status" value="1"/>
</dbReference>
<evidence type="ECO:0000256" key="2">
    <source>
        <dbReference type="ARBA" id="ARBA00011073"/>
    </source>
</evidence>
<evidence type="ECO:0000256" key="6">
    <source>
        <dbReference type="ARBA" id="ARBA00022801"/>
    </source>
</evidence>
<dbReference type="Proteomes" id="UP000195953">
    <property type="component" value="Chromosome 1"/>
</dbReference>
<dbReference type="PANTHER" id="PTHR43806">
    <property type="entry name" value="PEPTIDASE S8"/>
    <property type="match status" value="1"/>
</dbReference>
<evidence type="ECO:0000313" key="14">
    <source>
        <dbReference type="EMBL" id="SMR00202.1"/>
    </source>
</evidence>
<dbReference type="GeneID" id="61895286"/>
<dbReference type="PRINTS" id="PR00723">
    <property type="entry name" value="SUBTILISIN"/>
</dbReference>
<dbReference type="EC" id="3.4.21.-" evidence="14"/>